<proteinExistence type="predicted"/>
<evidence type="ECO:0000313" key="1">
    <source>
        <dbReference type="EMBL" id="TKK82814.1"/>
    </source>
</evidence>
<protein>
    <submittedName>
        <fullName evidence="1">Uncharacterized protein</fullName>
    </submittedName>
</protein>
<dbReference type="OrthoDB" id="9776021at2"/>
<reference evidence="1 2" key="1">
    <citation type="submission" date="2019-04" db="EMBL/GenBank/DDBJ databases">
        <title>Kribbella sp. NEAU-THZ 27 nov., a novel actinomycete isolated from soil.</title>
        <authorList>
            <person name="Duan L."/>
        </authorList>
    </citation>
    <scope>NUCLEOTIDE SEQUENCE [LARGE SCALE GENOMIC DNA]</scope>
    <source>
        <strain evidence="2">NEAU-THZ27</strain>
    </source>
</reference>
<name>A0A4U3M4J6_9ACTN</name>
<organism evidence="1 2">
    <name type="scientific">Kribbella jiaozuonensis</name>
    <dbReference type="NCBI Taxonomy" id="2575441"/>
    <lineage>
        <taxon>Bacteria</taxon>
        <taxon>Bacillati</taxon>
        <taxon>Actinomycetota</taxon>
        <taxon>Actinomycetes</taxon>
        <taxon>Propionibacteriales</taxon>
        <taxon>Kribbellaceae</taxon>
        <taxon>Kribbella</taxon>
    </lineage>
</organism>
<dbReference type="Proteomes" id="UP000305836">
    <property type="component" value="Unassembled WGS sequence"/>
</dbReference>
<keyword evidence="2" id="KW-1185">Reference proteome</keyword>
<dbReference type="EMBL" id="SZPZ01000001">
    <property type="protein sequence ID" value="TKK82814.1"/>
    <property type="molecule type" value="Genomic_DNA"/>
</dbReference>
<comment type="caution">
    <text evidence="1">The sequence shown here is derived from an EMBL/GenBank/DDBJ whole genome shotgun (WGS) entry which is preliminary data.</text>
</comment>
<accession>A0A4U3M4J6</accession>
<evidence type="ECO:0000313" key="2">
    <source>
        <dbReference type="Proteomes" id="UP000305836"/>
    </source>
</evidence>
<dbReference type="RefSeq" id="WP_137253503.1">
    <property type="nucleotide sequence ID" value="NZ_JBHSPQ010000001.1"/>
</dbReference>
<dbReference type="AlphaFoldDB" id="A0A4U3M4J6"/>
<sequence length="614" mass="66934">MDKTFATGFSPPPPSLALEALKPGCSVTIFEVPTDAGYEPGFLSGTVPEELQEGRRLSGQTIFYSAVSPTTSTLLIVTVEITRPKWHSSSPGLDAPSYDLHLLTWRPAPRVDRPHLLLLNTHDRRVMNGILSAVGAESHTRIADPRRLQAAFDALDRSSVSSIGVRNTYRGGSVEVPSYTMFAGSGVDRGLRDADTGRRALGHAIAQIGSGRGSYSAGVATGKGKYWESRAPSLRNYEVFTAELAAKYWLPIVAAAGRLLPNVTRGERLRGFPKSDVAVIETSPRIRGIGWVTADQAPVEQLELQFDSSQVRTDYELPIAAFVPEDPDTPIWTGYQDISGRFHAAGTNLGVQLGYGSPVPYEALLTSHPPSIFFLDGQTVLGAVGYQSLGRTTTLPPIKYRTTDWTTVDLTSETKRKAAEKNAGISIHENLETYLKAQPQSTRRRWILCNDGKGEIADYIVIEMDPGRQVTVSLWHAKAANNRRPGVRVNDMQTVVQQAIKSRAYITDPAFWRVLGARLTGRDSPEIDIVAGSRRLLLLLCGANSRHPDWGLARRPPILNGRIAIAQPGLSLKQLRAELAAAQPTLAAQQLREFLIVLHDAVSQVADIALLTSD</sequence>
<gene>
    <name evidence="1" type="ORF">FDA38_08660</name>
</gene>